<evidence type="ECO:0000256" key="2">
    <source>
        <dbReference type="ARBA" id="ARBA00023140"/>
    </source>
</evidence>
<evidence type="ECO:0000313" key="4">
    <source>
        <dbReference type="EMBL" id="ORE19950.1"/>
    </source>
</evidence>
<reference evidence="4 5" key="1">
    <citation type="journal article" date="2016" name="Proc. Natl. Acad. Sci. U.S.A.">
        <title>Lipid metabolic changes in an early divergent fungus govern the establishment of a mutualistic symbiosis with endobacteria.</title>
        <authorList>
            <person name="Lastovetsky O.A."/>
            <person name="Gaspar M.L."/>
            <person name="Mondo S.J."/>
            <person name="LaButti K.M."/>
            <person name="Sandor L."/>
            <person name="Grigoriev I.V."/>
            <person name="Henry S.A."/>
            <person name="Pawlowska T.E."/>
        </authorList>
    </citation>
    <scope>NUCLEOTIDE SEQUENCE [LARGE SCALE GENOMIC DNA]</scope>
    <source>
        <strain evidence="4 5">ATCC 11559</strain>
    </source>
</reference>
<dbReference type="CDD" id="cd06558">
    <property type="entry name" value="crotonase-like"/>
    <property type="match status" value="1"/>
</dbReference>
<sequence>MIPSIPLLETLEITLTSTGVAELAFNRPNRYNALSPLAYRDWLSAIQWAAKCDAVKVVVLTGRGKYYTSGQELQEPDFSAAGIEAQKKRRQVTKTLVDELINFPKLLIAGVNGNAIGFGVTTLALCDVVYSVPGATFNTPFMKLAFCAEGCSSILFPRIMGPSKANEMLLMGRTFTAEELVDCGFVSRLLPLDGFREQILNIAEEAAKFSATAIGVSKKLIRDVDRELLLKVNAVEMEQLTKQMASEESITSLKRFVEEAKKKKALRQNRSSKI</sequence>
<dbReference type="Gene3D" id="1.10.12.10">
    <property type="entry name" value="Lyase 2-enoyl-coa Hydratase, Chain A, domain 2"/>
    <property type="match status" value="1"/>
</dbReference>
<evidence type="ECO:0000313" key="5">
    <source>
        <dbReference type="Proteomes" id="UP000242381"/>
    </source>
</evidence>
<dbReference type="SUPFAM" id="SSF52096">
    <property type="entry name" value="ClpP/crotonase"/>
    <property type="match status" value="1"/>
</dbReference>
<protein>
    <submittedName>
        <fullName evidence="4">ClpP/crotonase</fullName>
    </submittedName>
</protein>
<dbReference type="Proteomes" id="UP000242381">
    <property type="component" value="Unassembled WGS sequence"/>
</dbReference>
<evidence type="ECO:0000256" key="3">
    <source>
        <dbReference type="ARBA" id="ARBA00023235"/>
    </source>
</evidence>
<dbReference type="PANTHER" id="PTHR43684:SF1">
    <property type="entry name" value="ENOYL-COA DELTA ISOMERASE 2"/>
    <property type="match status" value="1"/>
</dbReference>
<dbReference type="Pfam" id="PF00378">
    <property type="entry name" value="ECH_1"/>
    <property type="match status" value="1"/>
</dbReference>
<gene>
    <name evidence="4" type="ORF">BCV71DRAFT_93145</name>
</gene>
<name>A0A0A1N3X9_RHIZD</name>
<organism evidence="4 5">
    <name type="scientific">Rhizopus microsporus</name>
    <dbReference type="NCBI Taxonomy" id="58291"/>
    <lineage>
        <taxon>Eukaryota</taxon>
        <taxon>Fungi</taxon>
        <taxon>Fungi incertae sedis</taxon>
        <taxon>Mucoromycota</taxon>
        <taxon>Mucoromycotina</taxon>
        <taxon>Mucoromycetes</taxon>
        <taxon>Mucorales</taxon>
        <taxon>Mucorineae</taxon>
        <taxon>Rhizopodaceae</taxon>
        <taxon>Rhizopus</taxon>
    </lineage>
</organism>
<proteinExistence type="predicted"/>
<evidence type="ECO:0000256" key="1">
    <source>
        <dbReference type="ARBA" id="ARBA00004275"/>
    </source>
</evidence>
<dbReference type="GO" id="GO:0005777">
    <property type="term" value="C:peroxisome"/>
    <property type="evidence" value="ECO:0007669"/>
    <property type="project" value="UniProtKB-SubCell"/>
</dbReference>
<dbReference type="OMA" id="LHCDFVY"/>
<dbReference type="InterPro" id="IPR014748">
    <property type="entry name" value="Enoyl-CoA_hydra_C"/>
</dbReference>
<dbReference type="InterPro" id="IPR001753">
    <property type="entry name" value="Enoyl-CoA_hydra/iso"/>
</dbReference>
<dbReference type="GO" id="GO:0004165">
    <property type="term" value="F:delta(3)-delta(2)-enoyl-CoA isomerase activity"/>
    <property type="evidence" value="ECO:0007669"/>
    <property type="project" value="UniProtKB-ARBA"/>
</dbReference>
<dbReference type="EMBL" id="KV921301">
    <property type="protein sequence ID" value="ORE19950.1"/>
    <property type="molecule type" value="Genomic_DNA"/>
</dbReference>
<dbReference type="AlphaFoldDB" id="A0A0A1N3X9"/>
<keyword evidence="2" id="KW-0576">Peroxisome</keyword>
<keyword evidence="3" id="KW-0413">Isomerase</keyword>
<dbReference type="PANTHER" id="PTHR43684">
    <property type="match status" value="1"/>
</dbReference>
<dbReference type="InterPro" id="IPR051053">
    <property type="entry name" value="ECH/Chromodomain_protein"/>
</dbReference>
<comment type="subcellular location">
    <subcellularLocation>
        <location evidence="1">Peroxisome</location>
    </subcellularLocation>
</comment>
<dbReference type="InterPro" id="IPR029045">
    <property type="entry name" value="ClpP/crotonase-like_dom_sf"/>
</dbReference>
<dbReference type="Gene3D" id="3.90.226.10">
    <property type="entry name" value="2-enoyl-CoA Hydratase, Chain A, domain 1"/>
    <property type="match status" value="1"/>
</dbReference>
<accession>A0A0A1N3X9</accession>
<dbReference type="VEuPathDB" id="FungiDB:BCV72DRAFT_321167"/>